<dbReference type="RefSeq" id="WP_380225669.1">
    <property type="nucleotide sequence ID" value="NZ_JBHSOF010000013.1"/>
</dbReference>
<accession>A0ABW0X0J9</accession>
<protein>
    <submittedName>
        <fullName evidence="1">Uncharacterized protein</fullName>
    </submittedName>
</protein>
<sequence>MAYDTGARVRLTRDVQVTGHGTAGGAGGPGPLFLGGGLAGTVTGVGTQAGGGGGRDYVAEFDQQVRGVPLTGFAAGLVDDLRQKVVRAQAAGAGGGVGPGAGTRTVYRVRFENGFVLDGLEEDALTPA</sequence>
<comment type="caution">
    <text evidence="1">The sequence shown here is derived from an EMBL/GenBank/DDBJ whole genome shotgun (WGS) entry which is preliminary data.</text>
</comment>
<name>A0ABW0X0J9_9ACTN</name>
<dbReference type="EMBL" id="JBHSOF010000013">
    <property type="protein sequence ID" value="MFC5663966.1"/>
    <property type="molecule type" value="Genomic_DNA"/>
</dbReference>
<gene>
    <name evidence="1" type="ORF">ACFP3U_13345</name>
</gene>
<proteinExistence type="predicted"/>
<organism evidence="1 2">
    <name type="scientific">Kitasatospora misakiensis</name>
    <dbReference type="NCBI Taxonomy" id="67330"/>
    <lineage>
        <taxon>Bacteria</taxon>
        <taxon>Bacillati</taxon>
        <taxon>Actinomycetota</taxon>
        <taxon>Actinomycetes</taxon>
        <taxon>Kitasatosporales</taxon>
        <taxon>Streptomycetaceae</taxon>
        <taxon>Kitasatospora</taxon>
    </lineage>
</organism>
<evidence type="ECO:0000313" key="2">
    <source>
        <dbReference type="Proteomes" id="UP001595975"/>
    </source>
</evidence>
<evidence type="ECO:0000313" key="1">
    <source>
        <dbReference type="EMBL" id="MFC5663966.1"/>
    </source>
</evidence>
<keyword evidence="2" id="KW-1185">Reference proteome</keyword>
<reference evidence="2" key="1">
    <citation type="journal article" date="2019" name="Int. J. Syst. Evol. Microbiol.">
        <title>The Global Catalogue of Microorganisms (GCM) 10K type strain sequencing project: providing services to taxonomists for standard genome sequencing and annotation.</title>
        <authorList>
            <consortium name="The Broad Institute Genomics Platform"/>
            <consortium name="The Broad Institute Genome Sequencing Center for Infectious Disease"/>
            <person name="Wu L."/>
            <person name="Ma J."/>
        </authorList>
    </citation>
    <scope>NUCLEOTIDE SEQUENCE [LARGE SCALE GENOMIC DNA]</scope>
    <source>
        <strain evidence="2">CGMCC 4.1437</strain>
    </source>
</reference>
<dbReference type="Proteomes" id="UP001595975">
    <property type="component" value="Unassembled WGS sequence"/>
</dbReference>